<dbReference type="Proteomes" id="UP000190657">
    <property type="component" value="Unassembled WGS sequence"/>
</dbReference>
<evidence type="ECO:0000256" key="3">
    <source>
        <dbReference type="ARBA" id="ARBA00022763"/>
    </source>
</evidence>
<sequence length="245" mass="27867">MQTKTKGLIIREQTVGESDKLVTVITEDFGLIKAFVRRAKTIKSQNLSATSLFAYSEFSLYRSKEAYVIDNATSIEVFFNLRSDIETLSLAQYFAQLACFLGTEEQPMPGMLRLLLNALYLLCQGKKSHPLIKATVELRMLALGGYMPDLTACYRCGTYESEIMYFDMEEACIYCKDCYRNNAVELPLAVVTAMRFICFVDLGKVFSFNLSEENMVLLCSTVEKYLLSRIDGRLTTLEFYKTIVI</sequence>
<dbReference type="SUPFAM" id="SSF57863">
    <property type="entry name" value="ArfGap/RecO-like zinc finger"/>
    <property type="match status" value="1"/>
</dbReference>
<dbReference type="PANTHER" id="PTHR33991:SF1">
    <property type="entry name" value="DNA REPAIR PROTEIN RECO"/>
    <property type="match status" value="1"/>
</dbReference>
<dbReference type="InterPro" id="IPR042242">
    <property type="entry name" value="RecO_C"/>
</dbReference>
<dbReference type="Gene3D" id="1.20.1440.120">
    <property type="entry name" value="Recombination protein O, C-terminal domain"/>
    <property type="match status" value="1"/>
</dbReference>
<accession>A0A1T4N2P2</accession>
<feature type="domain" description="DNA replication/recombination mediator RecO N-terminal" evidence="8">
    <location>
        <begin position="1"/>
        <end position="78"/>
    </location>
</feature>
<dbReference type="Pfam" id="PF02565">
    <property type="entry name" value="RecO_C"/>
    <property type="match status" value="1"/>
</dbReference>
<evidence type="ECO:0000256" key="1">
    <source>
        <dbReference type="ARBA" id="ARBA00007452"/>
    </source>
</evidence>
<gene>
    <name evidence="7" type="primary">recO</name>
    <name evidence="9" type="ORF">SAMN02745114_01456</name>
</gene>
<dbReference type="RefSeq" id="WP_078768916.1">
    <property type="nucleotide sequence ID" value="NZ_FUWW01000018.1"/>
</dbReference>
<dbReference type="InterPro" id="IPR003717">
    <property type="entry name" value="RecO"/>
</dbReference>
<keyword evidence="4 7" id="KW-0233">DNA recombination</keyword>
<keyword evidence="5 7" id="KW-0234">DNA repair</keyword>
<dbReference type="NCBIfam" id="TIGR00613">
    <property type="entry name" value="reco"/>
    <property type="match status" value="1"/>
</dbReference>
<reference evidence="9 10" key="1">
    <citation type="submission" date="2017-02" db="EMBL/GenBank/DDBJ databases">
        <authorList>
            <person name="Peterson S.W."/>
        </authorList>
    </citation>
    <scope>NUCLEOTIDE SEQUENCE [LARGE SCALE GENOMIC DNA]</scope>
    <source>
        <strain evidence="9 10">ATCC 51222</strain>
    </source>
</reference>
<evidence type="ECO:0000259" key="8">
    <source>
        <dbReference type="Pfam" id="PF11967"/>
    </source>
</evidence>
<proteinExistence type="inferred from homology"/>
<dbReference type="PANTHER" id="PTHR33991">
    <property type="entry name" value="DNA REPAIR PROTEIN RECO"/>
    <property type="match status" value="1"/>
</dbReference>
<dbReference type="Gene3D" id="2.40.50.140">
    <property type="entry name" value="Nucleic acid-binding proteins"/>
    <property type="match status" value="1"/>
</dbReference>
<dbReference type="InterPro" id="IPR022572">
    <property type="entry name" value="DNA_rep/recomb_RecO_N"/>
</dbReference>
<dbReference type="GO" id="GO:0006310">
    <property type="term" value="P:DNA recombination"/>
    <property type="evidence" value="ECO:0007669"/>
    <property type="project" value="UniProtKB-UniRule"/>
</dbReference>
<dbReference type="STRING" id="290054.SAMN02745114_01456"/>
<organism evidence="9 10">
    <name type="scientific">Eubacterium coprostanoligenes</name>
    <dbReference type="NCBI Taxonomy" id="290054"/>
    <lineage>
        <taxon>Bacteria</taxon>
        <taxon>Bacillati</taxon>
        <taxon>Bacillota</taxon>
        <taxon>Clostridia</taxon>
        <taxon>Eubacteriales</taxon>
        <taxon>Eubacteriaceae</taxon>
        <taxon>Eubacterium</taxon>
    </lineage>
</organism>
<dbReference type="GO" id="GO:0043590">
    <property type="term" value="C:bacterial nucleoid"/>
    <property type="evidence" value="ECO:0007669"/>
    <property type="project" value="TreeGrafter"/>
</dbReference>
<evidence type="ECO:0000256" key="4">
    <source>
        <dbReference type="ARBA" id="ARBA00023172"/>
    </source>
</evidence>
<name>A0A1T4N2P2_9FIRM</name>
<dbReference type="Pfam" id="PF11967">
    <property type="entry name" value="RecO_N"/>
    <property type="match status" value="1"/>
</dbReference>
<evidence type="ECO:0000256" key="6">
    <source>
        <dbReference type="ARBA" id="ARBA00033409"/>
    </source>
</evidence>
<dbReference type="InterPro" id="IPR037278">
    <property type="entry name" value="ARFGAP/RecO"/>
</dbReference>
<dbReference type="EMBL" id="FUWW01000018">
    <property type="protein sequence ID" value="SJZ73394.1"/>
    <property type="molecule type" value="Genomic_DNA"/>
</dbReference>
<keyword evidence="3 7" id="KW-0227">DNA damage</keyword>
<evidence type="ECO:0000256" key="5">
    <source>
        <dbReference type="ARBA" id="ARBA00023204"/>
    </source>
</evidence>
<keyword evidence="10" id="KW-1185">Reference proteome</keyword>
<evidence type="ECO:0000313" key="10">
    <source>
        <dbReference type="Proteomes" id="UP000190657"/>
    </source>
</evidence>
<evidence type="ECO:0000256" key="2">
    <source>
        <dbReference type="ARBA" id="ARBA00021310"/>
    </source>
</evidence>
<dbReference type="OrthoDB" id="9797083at2"/>
<dbReference type="HAMAP" id="MF_00201">
    <property type="entry name" value="RecO"/>
    <property type="match status" value="1"/>
</dbReference>
<dbReference type="Gene3D" id="6.20.220.20">
    <property type="entry name" value="Recombination protein O, zinc-binding domain"/>
    <property type="match status" value="1"/>
</dbReference>
<protein>
    <recommendedName>
        <fullName evidence="2 7">DNA repair protein RecO</fullName>
    </recommendedName>
    <alternativeName>
        <fullName evidence="6 7">Recombination protein O</fullName>
    </alternativeName>
</protein>
<evidence type="ECO:0000313" key="9">
    <source>
        <dbReference type="EMBL" id="SJZ73394.1"/>
    </source>
</evidence>
<dbReference type="AlphaFoldDB" id="A0A1T4N2P2"/>
<evidence type="ECO:0000256" key="7">
    <source>
        <dbReference type="HAMAP-Rule" id="MF_00201"/>
    </source>
</evidence>
<dbReference type="InterPro" id="IPR012340">
    <property type="entry name" value="NA-bd_OB-fold"/>
</dbReference>
<comment type="similarity">
    <text evidence="1 7">Belongs to the RecO family.</text>
</comment>
<dbReference type="GO" id="GO:0006302">
    <property type="term" value="P:double-strand break repair"/>
    <property type="evidence" value="ECO:0007669"/>
    <property type="project" value="TreeGrafter"/>
</dbReference>
<comment type="function">
    <text evidence="7">Involved in DNA repair and RecF pathway recombination.</text>
</comment>
<dbReference type="SUPFAM" id="SSF50249">
    <property type="entry name" value="Nucleic acid-binding proteins"/>
    <property type="match status" value="1"/>
</dbReference>